<comment type="caution">
    <text evidence="2">The sequence shown here is derived from an EMBL/GenBank/DDBJ whole genome shotgun (WGS) entry which is preliminary data.</text>
</comment>
<protein>
    <submittedName>
        <fullName evidence="2">Uncharacterized protein</fullName>
    </submittedName>
</protein>
<feature type="region of interest" description="Disordered" evidence="1">
    <location>
        <begin position="61"/>
        <end position="80"/>
    </location>
</feature>
<proteinExistence type="predicted"/>
<name>A0A392UF38_9FABA</name>
<organism evidence="2 3">
    <name type="scientific">Trifolium medium</name>
    <dbReference type="NCBI Taxonomy" id="97028"/>
    <lineage>
        <taxon>Eukaryota</taxon>
        <taxon>Viridiplantae</taxon>
        <taxon>Streptophyta</taxon>
        <taxon>Embryophyta</taxon>
        <taxon>Tracheophyta</taxon>
        <taxon>Spermatophyta</taxon>
        <taxon>Magnoliopsida</taxon>
        <taxon>eudicotyledons</taxon>
        <taxon>Gunneridae</taxon>
        <taxon>Pentapetalae</taxon>
        <taxon>rosids</taxon>
        <taxon>fabids</taxon>
        <taxon>Fabales</taxon>
        <taxon>Fabaceae</taxon>
        <taxon>Papilionoideae</taxon>
        <taxon>50 kb inversion clade</taxon>
        <taxon>NPAAA clade</taxon>
        <taxon>Hologalegina</taxon>
        <taxon>IRL clade</taxon>
        <taxon>Trifolieae</taxon>
        <taxon>Trifolium</taxon>
    </lineage>
</organism>
<reference evidence="2 3" key="1">
    <citation type="journal article" date="2018" name="Front. Plant Sci.">
        <title>Red Clover (Trifolium pratense) and Zigzag Clover (T. medium) - A Picture of Genomic Similarities and Differences.</title>
        <authorList>
            <person name="Dluhosova J."/>
            <person name="Istvanek J."/>
            <person name="Nedelnik J."/>
            <person name="Repkova J."/>
        </authorList>
    </citation>
    <scope>NUCLEOTIDE SEQUENCE [LARGE SCALE GENOMIC DNA]</scope>
    <source>
        <strain evidence="3">cv. 10/8</strain>
        <tissue evidence="2">Leaf</tissue>
    </source>
</reference>
<evidence type="ECO:0000313" key="3">
    <source>
        <dbReference type="Proteomes" id="UP000265520"/>
    </source>
</evidence>
<feature type="region of interest" description="Disordered" evidence="1">
    <location>
        <begin position="1"/>
        <end position="27"/>
    </location>
</feature>
<feature type="compositionally biased region" description="Basic residues" evidence="1">
    <location>
        <begin position="1"/>
        <end position="12"/>
    </location>
</feature>
<keyword evidence="3" id="KW-1185">Reference proteome</keyword>
<accession>A0A392UF38</accession>
<dbReference type="Proteomes" id="UP000265520">
    <property type="component" value="Unassembled WGS sequence"/>
</dbReference>
<dbReference type="AlphaFoldDB" id="A0A392UF38"/>
<evidence type="ECO:0000256" key="1">
    <source>
        <dbReference type="SAM" id="MobiDB-lite"/>
    </source>
</evidence>
<dbReference type="EMBL" id="LXQA010800483">
    <property type="protein sequence ID" value="MCI71638.1"/>
    <property type="molecule type" value="Genomic_DNA"/>
</dbReference>
<sequence length="80" mass="8336">FKKHGLPPHMRRASSSNHASIEGGTGESNVANAAIEANSHGSSVITQDQALQLITLLQNSFPNQNSSNAASSKNGSSEFT</sequence>
<feature type="non-terminal residue" evidence="2">
    <location>
        <position position="1"/>
    </location>
</feature>
<feature type="non-terminal residue" evidence="2">
    <location>
        <position position="80"/>
    </location>
</feature>
<evidence type="ECO:0000313" key="2">
    <source>
        <dbReference type="EMBL" id="MCI71638.1"/>
    </source>
</evidence>